<dbReference type="PANTHER" id="PTHR12988">
    <property type="entry name" value="SPHINGOMYELIN PHOSPHODIESTERASE 4"/>
    <property type="match status" value="1"/>
</dbReference>
<name>A0ABP9YX34_9FUNG</name>
<evidence type="ECO:0008006" key="8">
    <source>
        <dbReference type="Google" id="ProtNLM"/>
    </source>
</evidence>
<reference evidence="6 7" key="1">
    <citation type="submission" date="2024-04" db="EMBL/GenBank/DDBJ databases">
        <title>genome sequences of Mucor flavus KT1a and Helicostylum pulchrum KT1b strains isolated from the surface of a dry-aged beef.</title>
        <authorList>
            <person name="Toyotome T."/>
            <person name="Hosono M."/>
            <person name="Torimaru M."/>
            <person name="Fukuda K."/>
            <person name="Mikami N."/>
        </authorList>
    </citation>
    <scope>NUCLEOTIDE SEQUENCE [LARGE SCALE GENOMIC DNA]</scope>
    <source>
        <strain evidence="6 7">KT1a</strain>
    </source>
</reference>
<comment type="caution">
    <text evidence="6">The sequence shown here is derived from an EMBL/GenBank/DDBJ whole genome shotgun (WGS) entry which is preliminary data.</text>
</comment>
<comment type="subcellular location">
    <subcellularLocation>
        <location evidence="1">Membrane</location>
        <topology evidence="1">Single-pass membrane protein</topology>
    </subcellularLocation>
</comment>
<keyword evidence="3 5" id="KW-1133">Transmembrane helix</keyword>
<accession>A0ABP9YX34</accession>
<evidence type="ECO:0000313" key="7">
    <source>
        <dbReference type="Proteomes" id="UP001473302"/>
    </source>
</evidence>
<dbReference type="PANTHER" id="PTHR12988:SF6">
    <property type="entry name" value="SPHINGOMYELIN PHOSPHODIESTERASE 4"/>
    <property type="match status" value="1"/>
</dbReference>
<sequence>MENAKPFKEGNITAMCSYISKHCELYINDATSLSTVSVKEFHNYFPQLLVDIFGSPTKSGWMQTETKGEQDTAIRNLLSVHGQFFKALVKLAKYPEYSLDLITDSLPADVKKVLNSGSIHLLPKVYENCSYLVTNSNKSIDIRTAATKQSTLLPTSLGGDRKIKFNILQFYLYYFISVPTWPPVAPPLVTNTARTNGIYPNTLAPTLTSAYKPLNPTTQQPAPRQYRQLGKSVYGGVLEEYLSQLCISPSIQMPMSDTFFIDTIVELWIRTTWIAANQSLNHDRMKYLTQFVQYVTRQDLRLCLESQKSTASKMYTQVQEELYMLISRLAINWKRHDNYLSVVKLWSVWAAPWRLGTEPKTDANNEYRPIQTGWPLCILDNILYYIFLVDIFFQRTSTFLYKDIPKPITAPGAPVPIENETRAGQIRLIFHIVNVFQADGLVDFLGLIEHGLLKIQLGTKTSSNDPFKRLSKLCYGTETMDYKVHEKLTKAHTLLVALDGVNGVWKPKGLYAKDINPRSEVLLKSLVAMNNAVTIRDDQKYSKKDDNRPRNLKQAYDYLYNTFKIVGTEHLTTNTPKSINGQPEPLKNTSKTDWIRPLIVGNNGFLTTEERNAIKQGRAVCSYDNIPALGERAITFVRSYEEPALVRWTVRKDKELNTLYHQYLPPQKRPKFLPKSITIRPLASRVNVAYLSAIFLVILYICYKLIFRLCATLF</sequence>
<evidence type="ECO:0000256" key="5">
    <source>
        <dbReference type="SAM" id="Phobius"/>
    </source>
</evidence>
<gene>
    <name evidence="6" type="ORF">MFLAVUS_004862</name>
</gene>
<organism evidence="6 7">
    <name type="scientific">Mucor flavus</name>
    <dbReference type="NCBI Taxonomy" id="439312"/>
    <lineage>
        <taxon>Eukaryota</taxon>
        <taxon>Fungi</taxon>
        <taxon>Fungi incertae sedis</taxon>
        <taxon>Mucoromycota</taxon>
        <taxon>Mucoromycotina</taxon>
        <taxon>Mucoromycetes</taxon>
        <taxon>Mucorales</taxon>
        <taxon>Mucorineae</taxon>
        <taxon>Mucoraceae</taxon>
        <taxon>Mucor</taxon>
    </lineage>
</organism>
<keyword evidence="4 5" id="KW-0472">Membrane</keyword>
<dbReference type="InterPro" id="IPR024129">
    <property type="entry name" value="Sphingomy_SMPD4"/>
</dbReference>
<evidence type="ECO:0000313" key="6">
    <source>
        <dbReference type="EMBL" id="GAA5811425.1"/>
    </source>
</evidence>
<proteinExistence type="predicted"/>
<protein>
    <recommendedName>
        <fullName evidence="8">Sphingomyelin phosphodiesterase 4</fullName>
    </recommendedName>
</protein>
<evidence type="ECO:0000256" key="1">
    <source>
        <dbReference type="ARBA" id="ARBA00004167"/>
    </source>
</evidence>
<evidence type="ECO:0000256" key="2">
    <source>
        <dbReference type="ARBA" id="ARBA00022692"/>
    </source>
</evidence>
<feature type="transmembrane region" description="Helical" evidence="5">
    <location>
        <begin position="688"/>
        <end position="707"/>
    </location>
</feature>
<keyword evidence="2 5" id="KW-0812">Transmembrane</keyword>
<evidence type="ECO:0000256" key="4">
    <source>
        <dbReference type="ARBA" id="ARBA00023136"/>
    </source>
</evidence>
<evidence type="ECO:0000256" key="3">
    <source>
        <dbReference type="ARBA" id="ARBA00022989"/>
    </source>
</evidence>
<keyword evidence="7" id="KW-1185">Reference proteome</keyword>
<dbReference type="EMBL" id="BAABUK010000010">
    <property type="protein sequence ID" value="GAA5811425.1"/>
    <property type="molecule type" value="Genomic_DNA"/>
</dbReference>
<dbReference type="Proteomes" id="UP001473302">
    <property type="component" value="Unassembled WGS sequence"/>
</dbReference>